<keyword evidence="4" id="KW-1185">Reference proteome</keyword>
<evidence type="ECO:0000313" key="4">
    <source>
        <dbReference type="Proteomes" id="UP000298663"/>
    </source>
</evidence>
<keyword evidence="2" id="KW-0472">Membrane</keyword>
<name>A0A4U5MMT5_STECR</name>
<comment type="caution">
    <text evidence="3">The sequence shown here is derived from an EMBL/GenBank/DDBJ whole genome shotgun (WGS) entry which is preliminary data.</text>
</comment>
<keyword evidence="2" id="KW-1133">Transmembrane helix</keyword>
<feature type="region of interest" description="Disordered" evidence="1">
    <location>
        <begin position="209"/>
        <end position="231"/>
    </location>
</feature>
<accession>A0A4U5MMT5</accession>
<evidence type="ECO:0000313" key="3">
    <source>
        <dbReference type="EMBL" id="TKR70801.1"/>
    </source>
</evidence>
<reference evidence="3 4" key="1">
    <citation type="journal article" date="2015" name="Genome Biol.">
        <title>Comparative genomics of Steinernema reveals deeply conserved gene regulatory networks.</title>
        <authorList>
            <person name="Dillman A.R."/>
            <person name="Macchietto M."/>
            <person name="Porter C.F."/>
            <person name="Rogers A."/>
            <person name="Williams B."/>
            <person name="Antoshechkin I."/>
            <person name="Lee M.M."/>
            <person name="Goodwin Z."/>
            <person name="Lu X."/>
            <person name="Lewis E.E."/>
            <person name="Goodrich-Blair H."/>
            <person name="Stock S.P."/>
            <person name="Adams B.J."/>
            <person name="Sternberg P.W."/>
            <person name="Mortazavi A."/>
        </authorList>
    </citation>
    <scope>NUCLEOTIDE SEQUENCE [LARGE SCALE GENOMIC DNA]</scope>
    <source>
        <strain evidence="3 4">ALL</strain>
    </source>
</reference>
<dbReference type="Proteomes" id="UP000298663">
    <property type="component" value="Unassembled WGS sequence"/>
</dbReference>
<dbReference type="AlphaFoldDB" id="A0A4U5MMT5"/>
<sequence>MKIGVFLWRECARSIKRSLRFSQIATFNRGPVPGFGDISADSLRRRQIRPQSFLRIMKTFVLLFALLCVSDAFFFSQVGGCGCQPPPPPPPCNCAPPPSPLPPPVPCGGGCGAPLPPPPPPGPCGPVPTPGCYYNQPAPVVPAVPTSPIVNPDPAFVNQGGYARPPVVTDAVTGQQQALLPPPPPPQVPAVQVAPSTTVIEQQQTGYVVNPGQPMVNPAPNQGGYALAGGK</sequence>
<proteinExistence type="predicted"/>
<organism evidence="3 4">
    <name type="scientific">Steinernema carpocapsae</name>
    <name type="common">Entomopathogenic nematode</name>
    <dbReference type="NCBI Taxonomy" id="34508"/>
    <lineage>
        <taxon>Eukaryota</taxon>
        <taxon>Metazoa</taxon>
        <taxon>Ecdysozoa</taxon>
        <taxon>Nematoda</taxon>
        <taxon>Chromadorea</taxon>
        <taxon>Rhabditida</taxon>
        <taxon>Tylenchina</taxon>
        <taxon>Panagrolaimomorpha</taxon>
        <taxon>Strongyloidoidea</taxon>
        <taxon>Steinernematidae</taxon>
        <taxon>Steinernema</taxon>
    </lineage>
</organism>
<dbReference type="EMBL" id="AZBU02000007">
    <property type="protein sequence ID" value="TKR70801.1"/>
    <property type="molecule type" value="Genomic_DNA"/>
</dbReference>
<reference evidence="3 4" key="2">
    <citation type="journal article" date="2019" name="G3 (Bethesda)">
        <title>Hybrid Assembly of the Genome of the Entomopathogenic Nematode Steinernema carpocapsae Identifies the X-Chromosome.</title>
        <authorList>
            <person name="Serra L."/>
            <person name="Macchietto M."/>
            <person name="Macias-Munoz A."/>
            <person name="McGill C.J."/>
            <person name="Rodriguez I.M."/>
            <person name="Rodriguez B."/>
            <person name="Murad R."/>
            <person name="Mortazavi A."/>
        </authorList>
    </citation>
    <scope>NUCLEOTIDE SEQUENCE [LARGE SCALE GENOMIC DNA]</scope>
    <source>
        <strain evidence="3 4">ALL</strain>
    </source>
</reference>
<evidence type="ECO:0000256" key="2">
    <source>
        <dbReference type="SAM" id="Phobius"/>
    </source>
</evidence>
<feature type="transmembrane region" description="Helical" evidence="2">
    <location>
        <begin position="53"/>
        <end position="75"/>
    </location>
</feature>
<gene>
    <name evidence="3" type="ORF">L596_022776</name>
</gene>
<keyword evidence="2" id="KW-0812">Transmembrane</keyword>
<evidence type="ECO:0000256" key="1">
    <source>
        <dbReference type="SAM" id="MobiDB-lite"/>
    </source>
</evidence>
<protein>
    <submittedName>
        <fullName evidence="3">Uncharacterized protein</fullName>
    </submittedName>
</protein>